<sequence length="102" mass="11081">MNLVVLYPQPQDADQFEKDYAAHMKLLHEKTGIPNDAKPYTVTKFLAGPDGNPPFYRMFNMPFESAEALQAAMASPGMQEVAADAHRISSGGAPTILIGQSN</sequence>
<evidence type="ECO:0000313" key="3">
    <source>
        <dbReference type="Proteomes" id="UP001610100"/>
    </source>
</evidence>
<evidence type="ECO:0000313" key="2">
    <source>
        <dbReference type="EMBL" id="MFH6770843.1"/>
    </source>
</evidence>
<dbReference type="Gene3D" id="3.30.70.100">
    <property type="match status" value="1"/>
</dbReference>
<comment type="caution">
    <text evidence="2">The sequence shown here is derived from an EMBL/GenBank/DDBJ whole genome shotgun (WGS) entry which is preliminary data.</text>
</comment>
<dbReference type="Proteomes" id="UP001610100">
    <property type="component" value="Unassembled WGS sequence"/>
</dbReference>
<dbReference type="Pfam" id="PF07110">
    <property type="entry name" value="EthD"/>
    <property type="match status" value="1"/>
</dbReference>
<organism evidence="2 3">
    <name type="scientific">Gaetbulibacter aestuarii</name>
    <dbReference type="NCBI Taxonomy" id="1502358"/>
    <lineage>
        <taxon>Bacteria</taxon>
        <taxon>Pseudomonadati</taxon>
        <taxon>Bacteroidota</taxon>
        <taxon>Flavobacteriia</taxon>
        <taxon>Flavobacteriales</taxon>
        <taxon>Flavobacteriaceae</taxon>
        <taxon>Gaetbulibacter</taxon>
    </lineage>
</organism>
<feature type="domain" description="EthD" evidence="1">
    <location>
        <begin position="10"/>
        <end position="87"/>
    </location>
</feature>
<keyword evidence="3" id="KW-1185">Reference proteome</keyword>
<dbReference type="EMBL" id="JBAWKB010000001">
    <property type="protein sequence ID" value="MFH6770843.1"/>
    <property type="molecule type" value="Genomic_DNA"/>
</dbReference>
<dbReference type="RefSeq" id="WP_344739482.1">
    <property type="nucleotide sequence ID" value="NZ_BAABAY010000001.1"/>
</dbReference>
<dbReference type="NCBIfam" id="TIGR02118">
    <property type="entry name" value="EthD family reductase"/>
    <property type="match status" value="1"/>
</dbReference>
<name>A0ABW7MWT6_9FLAO</name>
<accession>A0ABW7MWT6</accession>
<dbReference type="InterPro" id="IPR009799">
    <property type="entry name" value="EthD_dom"/>
</dbReference>
<dbReference type="InterPro" id="IPR011008">
    <property type="entry name" value="Dimeric_a/b-barrel"/>
</dbReference>
<evidence type="ECO:0000259" key="1">
    <source>
        <dbReference type="Pfam" id="PF07110"/>
    </source>
</evidence>
<reference evidence="2 3" key="1">
    <citation type="submission" date="2024-02" db="EMBL/GenBank/DDBJ databases">
        <title>A Gaetbulibacter species isolated from tidal flats and genomic insights of their niches.</title>
        <authorList>
            <person name="Ye Y."/>
        </authorList>
    </citation>
    <scope>NUCLEOTIDE SEQUENCE [LARGE SCALE GENOMIC DNA]</scope>
    <source>
        <strain evidence="2 3">KYW382</strain>
    </source>
</reference>
<gene>
    <name evidence="2" type="ORF">V8G58_02770</name>
</gene>
<dbReference type="SUPFAM" id="SSF54909">
    <property type="entry name" value="Dimeric alpha+beta barrel"/>
    <property type="match status" value="1"/>
</dbReference>
<protein>
    <submittedName>
        <fullName evidence="2">EthD family reductase</fullName>
    </submittedName>
</protein>
<proteinExistence type="predicted"/>